<dbReference type="EMBL" id="JACIDZ010000019">
    <property type="protein sequence ID" value="MBB4124233.1"/>
    <property type="molecule type" value="Genomic_DNA"/>
</dbReference>
<feature type="signal peptide" evidence="1">
    <location>
        <begin position="1"/>
        <end position="20"/>
    </location>
</feature>
<organism evidence="2 3">
    <name type="scientific">Martelella radicis</name>
    <dbReference type="NCBI Taxonomy" id="1397476"/>
    <lineage>
        <taxon>Bacteria</taxon>
        <taxon>Pseudomonadati</taxon>
        <taxon>Pseudomonadota</taxon>
        <taxon>Alphaproteobacteria</taxon>
        <taxon>Hyphomicrobiales</taxon>
        <taxon>Aurantimonadaceae</taxon>
        <taxon>Martelella</taxon>
    </lineage>
</organism>
<keyword evidence="3" id="KW-1185">Reference proteome</keyword>
<protein>
    <submittedName>
        <fullName evidence="2">Uncharacterized protein</fullName>
    </submittedName>
</protein>
<evidence type="ECO:0000313" key="3">
    <source>
        <dbReference type="Proteomes" id="UP000530571"/>
    </source>
</evidence>
<comment type="caution">
    <text evidence="2">The sequence shown here is derived from an EMBL/GenBank/DDBJ whole genome shotgun (WGS) entry which is preliminary data.</text>
</comment>
<dbReference type="RefSeq" id="WP_183490725.1">
    <property type="nucleotide sequence ID" value="NZ_JACIDZ010000019.1"/>
</dbReference>
<sequence length="165" mass="17752">MSRIAIAAAISLVAVTATWADDLKPGWSVQFHQDTFDRTIVPLAMVSEEGDDFDKASLGALCSGEGDVIIFFQPERFMFFDTSAKLALRSGDAVTEYNFVAEKLPAFGNLLAVDPEQSQKIMILFADAGGADLAFRTDEKNGLISSIGAGKAFEIVKANCPVLPR</sequence>
<accession>A0A7W6KN24</accession>
<feature type="chain" id="PRO_5031401990" evidence="1">
    <location>
        <begin position="21"/>
        <end position="165"/>
    </location>
</feature>
<evidence type="ECO:0000313" key="2">
    <source>
        <dbReference type="EMBL" id="MBB4124233.1"/>
    </source>
</evidence>
<keyword evidence="1" id="KW-0732">Signal</keyword>
<dbReference type="AlphaFoldDB" id="A0A7W6KN24"/>
<reference evidence="2 3" key="1">
    <citation type="submission" date="2020-08" db="EMBL/GenBank/DDBJ databases">
        <title>Genomic Encyclopedia of Type Strains, Phase IV (KMG-IV): sequencing the most valuable type-strain genomes for metagenomic binning, comparative biology and taxonomic classification.</title>
        <authorList>
            <person name="Goeker M."/>
        </authorList>
    </citation>
    <scope>NUCLEOTIDE SEQUENCE [LARGE SCALE GENOMIC DNA]</scope>
    <source>
        <strain evidence="2 3">DSM 28101</strain>
    </source>
</reference>
<name>A0A7W6KN24_9HYPH</name>
<gene>
    <name evidence="2" type="ORF">GGR30_004189</name>
</gene>
<dbReference type="Proteomes" id="UP000530571">
    <property type="component" value="Unassembled WGS sequence"/>
</dbReference>
<evidence type="ECO:0000256" key="1">
    <source>
        <dbReference type="SAM" id="SignalP"/>
    </source>
</evidence>
<proteinExistence type="predicted"/>